<organism evidence="4 5">
    <name type="scientific">Altererythrobacter rubellus</name>
    <dbReference type="NCBI Taxonomy" id="2173831"/>
    <lineage>
        <taxon>Bacteria</taxon>
        <taxon>Pseudomonadati</taxon>
        <taxon>Pseudomonadota</taxon>
        <taxon>Alphaproteobacteria</taxon>
        <taxon>Sphingomonadales</taxon>
        <taxon>Erythrobacteraceae</taxon>
        <taxon>Altererythrobacter</taxon>
    </lineage>
</organism>
<proteinExistence type="predicted"/>
<dbReference type="KEGG" id="arue:QQX03_00030"/>
<evidence type="ECO:0000313" key="5">
    <source>
        <dbReference type="Proteomes" id="UP001231445"/>
    </source>
</evidence>
<dbReference type="SUPFAM" id="SSF69318">
    <property type="entry name" value="Integrin alpha N-terminal domain"/>
    <property type="match status" value="1"/>
</dbReference>
<dbReference type="AlphaFoldDB" id="A0A9Y2B2I8"/>
<feature type="region of interest" description="Disordered" evidence="2">
    <location>
        <begin position="25"/>
        <end position="46"/>
    </location>
</feature>
<dbReference type="Pfam" id="PF13517">
    <property type="entry name" value="FG-GAP_3"/>
    <property type="match status" value="2"/>
</dbReference>
<dbReference type="InterPro" id="IPR028994">
    <property type="entry name" value="Integrin_alpha_N"/>
</dbReference>
<evidence type="ECO:0000313" key="4">
    <source>
        <dbReference type="EMBL" id="WIW95537.1"/>
    </source>
</evidence>
<reference evidence="4 5" key="1">
    <citation type="submission" date="2023-06" db="EMBL/GenBank/DDBJ databases">
        <title>Altererythrobacter rubellus NBRC 112769 genome.</title>
        <authorList>
            <person name="Zhang K."/>
        </authorList>
    </citation>
    <scope>NUCLEOTIDE SEQUENCE [LARGE SCALE GENOMIC DNA]</scope>
    <source>
        <strain evidence="4 5">NBRC 112769</strain>
    </source>
</reference>
<sequence>MTALQTAYPAILLMSAILAGCGGGSGTSSNSGNPTSSPTPSPTPSPFVELRFDYEAHRFATSDRVPEYTYAGVTYPAAVADIFPQGSLSADFQKDGYPELVIPLNKAYGTPAYAALPYVLLSNSNGRLSYSAPLNAQLPSVFGARRSAILSVAGQPSAFFVAHNVSGVYNEPEAHGTAVLLGQRDNVIGRISTAIPRITTNPDRPDDATDAHSMATGDINGDGLDDIAIGNWNPFGGFAPLFLIQQEGGNFRVSSDTFLERLLQLPMVNSGSTGNEGFNLLLDLHLADVNADGFSDLIAGFGHGSAYSLLFMNNNGTFDFAQQVRLPPTVYGVDANMHLETRSVDLDNDGDLDLVLLHSRISPYYAGTYLQVLRNDAGQFADVTPSAMVQEDRYVRANRLEWTSDLFLRDIDRDGKVDIIHGLYDGQLAVFFNQGSMKFGKLTASLPNNENGRLLAVDDFDKDGGYELAYYQYGGSASEKAYFVNVYNVAFSKP</sequence>
<dbReference type="Proteomes" id="UP001231445">
    <property type="component" value="Chromosome"/>
</dbReference>
<evidence type="ECO:0000256" key="3">
    <source>
        <dbReference type="SAM" id="SignalP"/>
    </source>
</evidence>
<accession>A0A9Y2B2I8</accession>
<name>A0A9Y2B2I8_9SPHN</name>
<feature type="compositionally biased region" description="Low complexity" evidence="2">
    <location>
        <begin position="27"/>
        <end position="36"/>
    </location>
</feature>
<feature type="signal peptide" evidence="3">
    <location>
        <begin position="1"/>
        <end position="19"/>
    </location>
</feature>
<dbReference type="PANTHER" id="PTHR46580:SF4">
    <property type="entry name" value="ATP_GTP-BINDING PROTEIN"/>
    <property type="match status" value="1"/>
</dbReference>
<dbReference type="Gene3D" id="2.130.10.130">
    <property type="entry name" value="Integrin alpha, N-terminal"/>
    <property type="match status" value="1"/>
</dbReference>
<evidence type="ECO:0000256" key="2">
    <source>
        <dbReference type="SAM" id="MobiDB-lite"/>
    </source>
</evidence>
<keyword evidence="1 3" id="KW-0732">Signal</keyword>
<evidence type="ECO:0000256" key="1">
    <source>
        <dbReference type="ARBA" id="ARBA00022729"/>
    </source>
</evidence>
<keyword evidence="5" id="KW-1185">Reference proteome</keyword>
<feature type="chain" id="PRO_5040994657" evidence="3">
    <location>
        <begin position="20"/>
        <end position="494"/>
    </location>
</feature>
<gene>
    <name evidence="4" type="ORF">QQX03_00030</name>
</gene>
<protein>
    <submittedName>
        <fullName evidence="4">FG-GAP-like repeat-containing protein</fullName>
    </submittedName>
</protein>
<dbReference type="EMBL" id="CP127221">
    <property type="protein sequence ID" value="WIW95537.1"/>
    <property type="molecule type" value="Genomic_DNA"/>
</dbReference>
<dbReference type="RefSeq" id="WP_285975852.1">
    <property type="nucleotide sequence ID" value="NZ_CP127221.1"/>
</dbReference>
<dbReference type="Pfam" id="PF01839">
    <property type="entry name" value="FG-GAP"/>
    <property type="match status" value="1"/>
</dbReference>
<dbReference type="InterPro" id="IPR013517">
    <property type="entry name" value="FG-GAP"/>
</dbReference>
<dbReference type="PANTHER" id="PTHR46580">
    <property type="entry name" value="SENSOR KINASE-RELATED"/>
    <property type="match status" value="1"/>
</dbReference>